<reference evidence="2" key="1">
    <citation type="journal article" date="2023" name="Front. Plant Sci.">
        <title>Chromosomal-level genome assembly of Melastoma candidum provides insights into trichome evolution.</title>
        <authorList>
            <person name="Zhong Y."/>
            <person name="Wu W."/>
            <person name="Sun C."/>
            <person name="Zou P."/>
            <person name="Liu Y."/>
            <person name="Dai S."/>
            <person name="Zhou R."/>
        </authorList>
    </citation>
    <scope>NUCLEOTIDE SEQUENCE [LARGE SCALE GENOMIC DNA]</scope>
</reference>
<sequence>MDGLAEGVAVPEEGGSDGVVEGGDVLDEGGKDGLAEGGELTGDLAGKGGRLMGVWSLEGGGNMGGTHRACANTLARTITESMKLAMAALAAIREMNTRRLRRVSMKACNCL</sequence>
<organism evidence="1 2">
    <name type="scientific">Melastoma candidum</name>
    <dbReference type="NCBI Taxonomy" id="119954"/>
    <lineage>
        <taxon>Eukaryota</taxon>
        <taxon>Viridiplantae</taxon>
        <taxon>Streptophyta</taxon>
        <taxon>Embryophyta</taxon>
        <taxon>Tracheophyta</taxon>
        <taxon>Spermatophyta</taxon>
        <taxon>Magnoliopsida</taxon>
        <taxon>eudicotyledons</taxon>
        <taxon>Gunneridae</taxon>
        <taxon>Pentapetalae</taxon>
        <taxon>rosids</taxon>
        <taxon>malvids</taxon>
        <taxon>Myrtales</taxon>
        <taxon>Melastomataceae</taxon>
        <taxon>Melastomatoideae</taxon>
        <taxon>Melastomateae</taxon>
        <taxon>Melastoma</taxon>
    </lineage>
</organism>
<name>A0ACB9RX43_9MYRT</name>
<comment type="caution">
    <text evidence="1">The sequence shown here is derived from an EMBL/GenBank/DDBJ whole genome shotgun (WGS) entry which is preliminary data.</text>
</comment>
<gene>
    <name evidence="1" type="ORF">MLD38_009397</name>
</gene>
<accession>A0ACB9RX43</accession>
<protein>
    <submittedName>
        <fullName evidence="1">Uncharacterized protein</fullName>
    </submittedName>
</protein>
<dbReference type="Proteomes" id="UP001057402">
    <property type="component" value="Chromosome 3"/>
</dbReference>
<evidence type="ECO:0000313" key="2">
    <source>
        <dbReference type="Proteomes" id="UP001057402"/>
    </source>
</evidence>
<proteinExistence type="predicted"/>
<keyword evidence="2" id="KW-1185">Reference proteome</keyword>
<evidence type="ECO:0000313" key="1">
    <source>
        <dbReference type="EMBL" id="KAI4383577.1"/>
    </source>
</evidence>
<dbReference type="EMBL" id="CM042882">
    <property type="protein sequence ID" value="KAI4383577.1"/>
    <property type="molecule type" value="Genomic_DNA"/>
</dbReference>